<dbReference type="EMBL" id="JAGGMR010000001">
    <property type="protein sequence ID" value="MBP2193888.1"/>
    <property type="molecule type" value="Genomic_DNA"/>
</dbReference>
<organism evidence="2 3">
    <name type="scientific">Nocardia goodfellowii</name>
    <dbReference type="NCBI Taxonomy" id="882446"/>
    <lineage>
        <taxon>Bacteria</taxon>
        <taxon>Bacillati</taxon>
        <taxon>Actinomycetota</taxon>
        <taxon>Actinomycetes</taxon>
        <taxon>Mycobacteriales</taxon>
        <taxon>Nocardiaceae</taxon>
        <taxon>Nocardia</taxon>
    </lineage>
</organism>
<evidence type="ECO:0000313" key="2">
    <source>
        <dbReference type="EMBL" id="MBP2193888.1"/>
    </source>
</evidence>
<keyword evidence="1" id="KW-0732">Signal</keyword>
<comment type="caution">
    <text evidence="2">The sequence shown here is derived from an EMBL/GenBank/DDBJ whole genome shotgun (WGS) entry which is preliminary data.</text>
</comment>
<keyword evidence="3" id="KW-1185">Reference proteome</keyword>
<name>A0ABS4QQQ7_9NOCA</name>
<dbReference type="Proteomes" id="UP001519325">
    <property type="component" value="Unassembled WGS sequence"/>
</dbReference>
<evidence type="ECO:0000256" key="1">
    <source>
        <dbReference type="SAM" id="SignalP"/>
    </source>
</evidence>
<proteinExistence type="predicted"/>
<dbReference type="PROSITE" id="PS51257">
    <property type="entry name" value="PROKAR_LIPOPROTEIN"/>
    <property type="match status" value="1"/>
</dbReference>
<dbReference type="RefSeq" id="WP_209897086.1">
    <property type="nucleotide sequence ID" value="NZ_JAGGMR010000001.1"/>
</dbReference>
<evidence type="ECO:0000313" key="3">
    <source>
        <dbReference type="Proteomes" id="UP001519325"/>
    </source>
</evidence>
<protein>
    <recommendedName>
        <fullName evidence="4">Lipoprotein</fullName>
    </recommendedName>
</protein>
<evidence type="ECO:0008006" key="4">
    <source>
        <dbReference type="Google" id="ProtNLM"/>
    </source>
</evidence>
<accession>A0ABS4QQQ7</accession>
<feature type="signal peptide" evidence="1">
    <location>
        <begin position="1"/>
        <end position="16"/>
    </location>
</feature>
<sequence>MTRTTAAIAASTTVFAALLLAGCGGEDKAAEPAASASSAAGASAAQIIDSARAGTFVVSYKSAFPKLATGRTDAQIAEILTETCKDVKAAKSEDAIVGHIVELAKNGSVEASKEEAQSVYQMAKIMCG</sequence>
<gene>
    <name evidence="2" type="ORF">BJ987_006789</name>
</gene>
<feature type="chain" id="PRO_5047212148" description="Lipoprotein" evidence="1">
    <location>
        <begin position="17"/>
        <end position="128"/>
    </location>
</feature>
<reference evidence="2 3" key="1">
    <citation type="submission" date="2021-03" db="EMBL/GenBank/DDBJ databases">
        <title>Sequencing the genomes of 1000 actinobacteria strains.</title>
        <authorList>
            <person name="Klenk H.-P."/>
        </authorList>
    </citation>
    <scope>NUCLEOTIDE SEQUENCE [LARGE SCALE GENOMIC DNA]</scope>
    <source>
        <strain evidence="2 3">DSM 45516</strain>
    </source>
</reference>